<proteinExistence type="predicted"/>
<organism evidence="1">
    <name type="scientific">Siphoviridae sp. ctacm4</name>
    <dbReference type="NCBI Taxonomy" id="2827895"/>
    <lineage>
        <taxon>Viruses</taxon>
        <taxon>Duplodnaviria</taxon>
        <taxon>Heunggongvirae</taxon>
        <taxon>Uroviricota</taxon>
        <taxon>Caudoviricetes</taxon>
    </lineage>
</organism>
<reference evidence="1" key="1">
    <citation type="journal article" date="2021" name="Proc. Natl. Acad. Sci. U.S.A.">
        <title>A Catalog of Tens of Thousands of Viruses from Human Metagenomes Reveals Hidden Associations with Chronic Diseases.</title>
        <authorList>
            <person name="Tisza M.J."/>
            <person name="Buck C.B."/>
        </authorList>
    </citation>
    <scope>NUCLEOTIDE SEQUENCE</scope>
    <source>
        <strain evidence="1">Ctacm4</strain>
    </source>
</reference>
<accession>A0A8S5TE04</accession>
<name>A0A8S5TE04_9CAUD</name>
<sequence length="34" mass="3767">MGDEYVAVCESAGVSAEGQLTKMMQQFIEDNKEK</sequence>
<dbReference type="EMBL" id="BK032809">
    <property type="protein sequence ID" value="DAF61368.1"/>
    <property type="molecule type" value="Genomic_DNA"/>
</dbReference>
<evidence type="ECO:0000313" key="1">
    <source>
        <dbReference type="EMBL" id="DAF61368.1"/>
    </source>
</evidence>
<protein>
    <submittedName>
        <fullName evidence="1">Uncharacterized protein</fullName>
    </submittedName>
</protein>